<feature type="signal peptide" evidence="1">
    <location>
        <begin position="1"/>
        <end position="19"/>
    </location>
</feature>
<feature type="chain" id="PRO_5020444229" evidence="1">
    <location>
        <begin position="20"/>
        <end position="536"/>
    </location>
</feature>
<dbReference type="RefSeq" id="WP_133998135.1">
    <property type="nucleotide sequence ID" value="NZ_SODV01000002.1"/>
</dbReference>
<dbReference type="Proteomes" id="UP000294498">
    <property type="component" value="Unassembled WGS sequence"/>
</dbReference>
<evidence type="ECO:0000313" key="3">
    <source>
        <dbReference type="Proteomes" id="UP000294498"/>
    </source>
</evidence>
<organism evidence="2 3">
    <name type="scientific">Dinghuibacter silviterrae</name>
    <dbReference type="NCBI Taxonomy" id="1539049"/>
    <lineage>
        <taxon>Bacteria</taxon>
        <taxon>Pseudomonadati</taxon>
        <taxon>Bacteroidota</taxon>
        <taxon>Chitinophagia</taxon>
        <taxon>Chitinophagales</taxon>
        <taxon>Chitinophagaceae</taxon>
        <taxon>Dinghuibacter</taxon>
    </lineage>
</organism>
<dbReference type="OrthoDB" id="611612at2"/>
<evidence type="ECO:0000256" key="1">
    <source>
        <dbReference type="SAM" id="SignalP"/>
    </source>
</evidence>
<evidence type="ECO:0000313" key="2">
    <source>
        <dbReference type="EMBL" id="TDW96893.1"/>
    </source>
</evidence>
<dbReference type="EMBL" id="SODV01000002">
    <property type="protein sequence ID" value="TDW96893.1"/>
    <property type="molecule type" value="Genomic_DNA"/>
</dbReference>
<comment type="caution">
    <text evidence="2">The sequence shown here is derived from an EMBL/GenBank/DDBJ whole genome shotgun (WGS) entry which is preliminary data.</text>
</comment>
<name>A0A4R8DGU4_9BACT</name>
<reference evidence="2 3" key="1">
    <citation type="submission" date="2019-03" db="EMBL/GenBank/DDBJ databases">
        <title>Genomic Encyclopedia of Type Strains, Phase IV (KMG-IV): sequencing the most valuable type-strain genomes for metagenomic binning, comparative biology and taxonomic classification.</title>
        <authorList>
            <person name="Goeker M."/>
        </authorList>
    </citation>
    <scope>NUCLEOTIDE SEQUENCE [LARGE SCALE GENOMIC DNA]</scope>
    <source>
        <strain evidence="2 3">DSM 100059</strain>
    </source>
</reference>
<accession>A0A4R8DGU4</accession>
<keyword evidence="3" id="KW-1185">Reference proteome</keyword>
<dbReference type="AlphaFoldDB" id="A0A4R8DGU4"/>
<sequence>MKLILCALISLAVALPSFSQFKRVAESSFFDEPTDGYAKLLHLKSGYTAYLHIDDKAGIELKLFDATHHLIATKGTSVQLPKHQEAPVRGIFEVNGDVVVMVREYDEHTPILYRIIFDGATGNLKKNERLLDLDKVNLGNAFAMAFGHVPLPDFYVRKDPHSDYYAVVMLNSLTPDRNKRLEIVSYGPDHKEIARAFYLSPDGGKYKYLNFIDMAPVEGGKVSVLAYAYNNAKSGGRESELVLATLDAGAKEVTLTELPFNNSLIVQHGCVRYNPVTQKLLLLAAVQPGHNPNETATVLAFIDPFAKKLLSVKPLLTQKVNAEDEAVFGEKNGYTGVPVNMFVNADGTFTVVFEELTNITQHSAYDNYTMTSVETGNLAVCKFDAAGVEKQSYLIPKSHFVVKYHFQAFYASELELSATELNDANQYKSFAYIDGANKSYVLFNDIEKNGESAKKGKLTTIRTVTECDGFYFPLEGADLMPDRQFVFGRAENKKEHDLAVYGVSDYDRDNNVYTTLELDKEGRRDKQVRVVWLQPE</sequence>
<proteinExistence type="predicted"/>
<protein>
    <submittedName>
        <fullName evidence="2">Uncharacterized protein</fullName>
    </submittedName>
</protein>
<keyword evidence="1" id="KW-0732">Signal</keyword>
<gene>
    <name evidence="2" type="ORF">EDB95_4729</name>
</gene>